<gene>
    <name evidence="1" type="ordered locus">ckrop_0557</name>
</gene>
<organism evidence="1 2">
    <name type="scientific">Corynebacterium kroppenstedtii (strain DSM 44385 / JCM 11950 / CIP 105744 / CCUG 35717)</name>
    <dbReference type="NCBI Taxonomy" id="645127"/>
    <lineage>
        <taxon>Bacteria</taxon>
        <taxon>Bacillati</taxon>
        <taxon>Actinomycetota</taxon>
        <taxon>Actinomycetes</taxon>
        <taxon>Mycobacteriales</taxon>
        <taxon>Corynebacteriaceae</taxon>
        <taxon>Corynebacterium</taxon>
    </lineage>
</organism>
<sequence length="65" mass="7457">MPYPPRGDVAYTVAPNSLFVEKFQSFFWTVVERNVYQAVVSHSTTFAVAFRGKFCLSFGDLMRKN</sequence>
<keyword evidence="2" id="KW-1185">Reference proteome</keyword>
<reference evidence="1 2" key="1">
    <citation type="journal article" date="2008" name="J. Biotechnol.">
        <title>Ultrafast pyrosequencing of Corynebacterium kroppenstedtii DSM44385 revealed insights into the physiology of a lipophilic corynebacterium that lacks mycolic acids.</title>
        <authorList>
            <person name="Tauch A."/>
            <person name="Schneider J."/>
            <person name="Szczepanowski R."/>
            <person name="Tilker A."/>
            <person name="Viehoever P."/>
            <person name="Gartemann K.-H."/>
            <person name="Arnold W."/>
            <person name="Blom J."/>
            <person name="Brinkrolf K."/>
            <person name="Brune I."/>
            <person name="Goetker S."/>
            <person name="Weisshaar B."/>
            <person name="Goesmann A."/>
            <person name="Droege M."/>
            <person name="Puehler A."/>
        </authorList>
    </citation>
    <scope>NUCLEOTIDE SEQUENCE [LARGE SCALE GENOMIC DNA]</scope>
    <source>
        <strain evidence="2">DSM 44385 / JCM 11950 / CIP 105744 / CCUG 35717</strain>
    </source>
</reference>
<name>C4LHM3_CORK4</name>
<dbReference type="AlphaFoldDB" id="C4LHM3"/>
<protein>
    <submittedName>
        <fullName evidence="1">Uncharacterized protein</fullName>
    </submittedName>
</protein>
<proteinExistence type="predicted"/>
<dbReference type="EMBL" id="CP001620">
    <property type="protein sequence ID" value="ACR17328.1"/>
    <property type="molecule type" value="Genomic_DNA"/>
</dbReference>
<dbReference type="Proteomes" id="UP000001473">
    <property type="component" value="Chromosome"/>
</dbReference>
<evidence type="ECO:0000313" key="2">
    <source>
        <dbReference type="Proteomes" id="UP000001473"/>
    </source>
</evidence>
<accession>C4LHM3</accession>
<evidence type="ECO:0000313" key="1">
    <source>
        <dbReference type="EMBL" id="ACR17328.1"/>
    </source>
</evidence>
<dbReference type="KEGG" id="ckp:ckrop_0557"/>
<dbReference type="HOGENOM" id="CLU_2842359_0_0_11"/>